<dbReference type="EMBL" id="LR797135">
    <property type="protein sequence ID" value="CAB4189250.1"/>
    <property type="molecule type" value="Genomic_DNA"/>
</dbReference>
<feature type="domain" description="TET-Associated Glycosyltransferase" evidence="1">
    <location>
        <begin position="7"/>
        <end position="218"/>
    </location>
</feature>
<dbReference type="Pfam" id="PF20691">
    <property type="entry name" value="TAGT"/>
    <property type="match status" value="1"/>
</dbReference>
<reference evidence="2" key="1">
    <citation type="submission" date="2020-05" db="EMBL/GenBank/DDBJ databases">
        <authorList>
            <person name="Chiriac C."/>
            <person name="Salcher M."/>
            <person name="Ghai R."/>
            <person name="Kavagutti S V."/>
        </authorList>
    </citation>
    <scope>NUCLEOTIDE SEQUENCE</scope>
</reference>
<gene>
    <name evidence="2" type="ORF">UFOVP1184_4</name>
</gene>
<evidence type="ECO:0000259" key="1">
    <source>
        <dbReference type="Pfam" id="PF20691"/>
    </source>
</evidence>
<proteinExistence type="predicted"/>
<name>A0A6J5QXC5_9CAUD</name>
<dbReference type="InterPro" id="IPR049100">
    <property type="entry name" value="TAGT"/>
</dbReference>
<protein>
    <recommendedName>
        <fullName evidence="1">TET-Associated Glycosyltransferase domain-containing protein</fullName>
    </recommendedName>
</protein>
<organism evidence="2">
    <name type="scientific">uncultured Caudovirales phage</name>
    <dbReference type="NCBI Taxonomy" id="2100421"/>
    <lineage>
        <taxon>Viruses</taxon>
        <taxon>Duplodnaviria</taxon>
        <taxon>Heunggongvirae</taxon>
        <taxon>Uroviricota</taxon>
        <taxon>Caudoviricetes</taxon>
        <taxon>Peduoviridae</taxon>
        <taxon>Maltschvirus</taxon>
        <taxon>Maltschvirus maltsch</taxon>
    </lineage>
</organism>
<sequence length="293" mass="34036">MNNPRHPIYIVSKGRAESRLTSKSLHEMGVPHYIVVEEQEHDEYAQHIDSSATLLVLDKQYQIDYDPCDDLGMTKSKGPGPARNFAWEHSIKAGATSHWVMDDNIDGFFRLNRNFKVPALTGAIFAAMEDFVDRYDNVAMSGPNYFMFASRKSKQPPFALNTRIYSCNLIRNDMPYRWRGRYNEDTDLSLRMLKDGWCTVQFNAFLQMKLRTQTVKGGNTAEFYAKEGTLPKSKMQVDLHPDVSRIVWRFQRWHHYVDYTPFRKNKLRRKTGVAIPAESNEYGMAYHDDELEG</sequence>
<accession>A0A6J5QXC5</accession>
<evidence type="ECO:0000313" key="2">
    <source>
        <dbReference type="EMBL" id="CAB4189250.1"/>
    </source>
</evidence>